<evidence type="ECO:0000259" key="11">
    <source>
        <dbReference type="PROSITE" id="PS50002"/>
    </source>
</evidence>
<dbReference type="Pfam" id="PF07653">
    <property type="entry name" value="SH3_2"/>
    <property type="match status" value="1"/>
</dbReference>
<dbReference type="CDD" id="cd11855">
    <property type="entry name" value="SH3_Sho1p"/>
    <property type="match status" value="1"/>
</dbReference>
<dbReference type="PANTHER" id="PTHR15735">
    <property type="entry name" value="FCH AND DOUBLE SH3 DOMAINS PROTEIN"/>
    <property type="match status" value="1"/>
</dbReference>
<evidence type="ECO:0000256" key="2">
    <source>
        <dbReference type="ARBA" id="ARBA00009739"/>
    </source>
</evidence>
<feature type="region of interest" description="Disordered" evidence="10">
    <location>
        <begin position="171"/>
        <end position="207"/>
    </location>
</feature>
<dbReference type="InterPro" id="IPR001452">
    <property type="entry name" value="SH3_domain"/>
</dbReference>
<feature type="domain" description="SH3" evidence="11">
    <location>
        <begin position="102"/>
        <end position="162"/>
    </location>
</feature>
<name>A0AAD7ABZ9_9AGAR</name>
<dbReference type="SMART" id="SM00326">
    <property type="entry name" value="SH3"/>
    <property type="match status" value="3"/>
</dbReference>
<keyword evidence="7" id="KW-0346">Stress response</keyword>
<evidence type="ECO:0000256" key="4">
    <source>
        <dbReference type="ARBA" id="ARBA00022475"/>
    </source>
</evidence>
<evidence type="ECO:0000256" key="8">
    <source>
        <dbReference type="ARBA" id="ARBA00023136"/>
    </source>
</evidence>
<comment type="caution">
    <text evidence="12">The sequence shown here is derived from an EMBL/GenBank/DDBJ whole genome shotgun (WGS) entry which is preliminary data.</text>
</comment>
<dbReference type="EMBL" id="JARIHO010000011">
    <property type="protein sequence ID" value="KAJ7353614.1"/>
    <property type="molecule type" value="Genomic_DNA"/>
</dbReference>
<dbReference type="PROSITE" id="PS50002">
    <property type="entry name" value="SH3"/>
    <property type="match status" value="3"/>
</dbReference>
<dbReference type="Pfam" id="PF00018">
    <property type="entry name" value="SH3_1"/>
    <property type="match status" value="1"/>
</dbReference>
<dbReference type="InterPro" id="IPR035522">
    <property type="entry name" value="Sho1_SH3"/>
</dbReference>
<organism evidence="12 13">
    <name type="scientific">Mycena albidolilacea</name>
    <dbReference type="NCBI Taxonomy" id="1033008"/>
    <lineage>
        <taxon>Eukaryota</taxon>
        <taxon>Fungi</taxon>
        <taxon>Dikarya</taxon>
        <taxon>Basidiomycota</taxon>
        <taxon>Agaricomycotina</taxon>
        <taxon>Agaricomycetes</taxon>
        <taxon>Agaricomycetidae</taxon>
        <taxon>Agaricales</taxon>
        <taxon>Marasmiineae</taxon>
        <taxon>Mycenaceae</taxon>
        <taxon>Mycena</taxon>
    </lineage>
</organism>
<dbReference type="SUPFAM" id="SSF50044">
    <property type="entry name" value="SH3-domain"/>
    <property type="match status" value="3"/>
</dbReference>
<evidence type="ECO:0000256" key="7">
    <source>
        <dbReference type="ARBA" id="ARBA00023016"/>
    </source>
</evidence>
<comment type="subcellular location">
    <subcellularLocation>
        <location evidence="1">Cell membrane</location>
        <topology evidence="1">Multi-pass membrane protein</topology>
    </subcellularLocation>
</comment>
<keyword evidence="5" id="KW-0812">Transmembrane</keyword>
<dbReference type="Proteomes" id="UP001218218">
    <property type="component" value="Unassembled WGS sequence"/>
</dbReference>
<feature type="domain" description="SH3" evidence="11">
    <location>
        <begin position="208"/>
        <end position="267"/>
    </location>
</feature>
<reference evidence="12" key="1">
    <citation type="submission" date="2023-03" db="EMBL/GenBank/DDBJ databases">
        <title>Massive genome expansion in bonnet fungi (Mycena s.s.) driven by repeated elements and novel gene families across ecological guilds.</title>
        <authorList>
            <consortium name="Lawrence Berkeley National Laboratory"/>
            <person name="Harder C.B."/>
            <person name="Miyauchi S."/>
            <person name="Viragh M."/>
            <person name="Kuo A."/>
            <person name="Thoen E."/>
            <person name="Andreopoulos B."/>
            <person name="Lu D."/>
            <person name="Skrede I."/>
            <person name="Drula E."/>
            <person name="Henrissat B."/>
            <person name="Morin E."/>
            <person name="Kohler A."/>
            <person name="Barry K."/>
            <person name="LaButti K."/>
            <person name="Morin E."/>
            <person name="Salamov A."/>
            <person name="Lipzen A."/>
            <person name="Mereny Z."/>
            <person name="Hegedus B."/>
            <person name="Baldrian P."/>
            <person name="Stursova M."/>
            <person name="Weitz H."/>
            <person name="Taylor A."/>
            <person name="Grigoriev I.V."/>
            <person name="Nagy L.G."/>
            <person name="Martin F."/>
            <person name="Kauserud H."/>
        </authorList>
    </citation>
    <scope>NUCLEOTIDE SEQUENCE</scope>
    <source>
        <strain evidence="12">CBHHK002</strain>
    </source>
</reference>
<evidence type="ECO:0000256" key="9">
    <source>
        <dbReference type="PROSITE-ProRule" id="PRU00192"/>
    </source>
</evidence>
<evidence type="ECO:0000256" key="6">
    <source>
        <dbReference type="ARBA" id="ARBA00022989"/>
    </source>
</evidence>
<feature type="domain" description="SH3" evidence="11">
    <location>
        <begin position="1"/>
        <end position="62"/>
    </location>
</feature>
<dbReference type="PANTHER" id="PTHR15735:SF21">
    <property type="entry name" value="PROTEIN NERVOUS WRECK"/>
    <property type="match status" value="1"/>
</dbReference>
<keyword evidence="4" id="KW-1003">Cell membrane</keyword>
<dbReference type="GO" id="GO:0030833">
    <property type="term" value="P:regulation of actin filament polymerization"/>
    <property type="evidence" value="ECO:0007669"/>
    <property type="project" value="TreeGrafter"/>
</dbReference>
<evidence type="ECO:0000256" key="5">
    <source>
        <dbReference type="ARBA" id="ARBA00022692"/>
    </source>
</evidence>
<keyword evidence="8" id="KW-0472">Membrane</keyword>
<evidence type="ECO:0000313" key="12">
    <source>
        <dbReference type="EMBL" id="KAJ7353614.1"/>
    </source>
</evidence>
<keyword evidence="6" id="KW-1133">Transmembrane helix</keyword>
<dbReference type="PRINTS" id="PR00452">
    <property type="entry name" value="SH3DOMAIN"/>
</dbReference>
<gene>
    <name evidence="12" type="ORF">DFH08DRAFT_857321</name>
</gene>
<keyword evidence="13" id="KW-1185">Reference proteome</keyword>
<keyword evidence="3 9" id="KW-0728">SH3 domain</keyword>
<comment type="similarity">
    <text evidence="2">Belongs to the SHO1 family.</text>
</comment>
<evidence type="ECO:0000256" key="10">
    <source>
        <dbReference type="SAM" id="MobiDB-lite"/>
    </source>
</evidence>
<accession>A0AAD7ABZ9</accession>
<proteinExistence type="inferred from homology"/>
<dbReference type="AlphaFoldDB" id="A0AAD7ABZ9"/>
<protein>
    <recommendedName>
        <fullName evidence="11">SH3 domain-containing protein</fullName>
    </recommendedName>
</protein>
<dbReference type="InterPro" id="IPR036028">
    <property type="entry name" value="SH3-like_dom_sf"/>
</dbReference>
<evidence type="ECO:0000256" key="1">
    <source>
        <dbReference type="ARBA" id="ARBA00004651"/>
    </source>
</evidence>
<evidence type="ECO:0000256" key="3">
    <source>
        <dbReference type="ARBA" id="ARBA00022443"/>
    </source>
</evidence>
<sequence length="267" mass="29004">MIEQYEVTYDYSAAPDDPNEISFQQGDIVDLCEKQGPDWWQVRKADGSVGIAPSICLQQIASVALTLPSFKRKEAPKLPDVLTLPTGAPNGLVPAAVNVPTESAATATVRYEYEPSLPDELLIATGQVLHVLVEYSDGWALCKNRHGLEGMVPQECLGRGGATQTLGVEKRDFRRSQRTSSMPPQVPSEGPVKYSATPTGRADGGEDPATLKAKALYKYDASPDDPNKISFRKGEIIDILDKQGKWWEAMKSDGSVGLAPSNFLQII</sequence>
<dbReference type="Gene3D" id="2.30.30.40">
    <property type="entry name" value="SH3 Domains"/>
    <property type="match status" value="3"/>
</dbReference>
<dbReference type="GO" id="GO:0005886">
    <property type="term" value="C:plasma membrane"/>
    <property type="evidence" value="ECO:0007669"/>
    <property type="project" value="UniProtKB-SubCell"/>
</dbReference>
<dbReference type="Pfam" id="PF14604">
    <property type="entry name" value="SH3_9"/>
    <property type="match status" value="1"/>
</dbReference>
<evidence type="ECO:0000313" key="13">
    <source>
        <dbReference type="Proteomes" id="UP001218218"/>
    </source>
</evidence>